<gene>
    <name evidence="1" type="ORF">V1517DRAFT_175616</name>
</gene>
<organism evidence="1 2">
    <name type="scientific">Lipomyces orientalis</name>
    <dbReference type="NCBI Taxonomy" id="1233043"/>
    <lineage>
        <taxon>Eukaryota</taxon>
        <taxon>Fungi</taxon>
        <taxon>Dikarya</taxon>
        <taxon>Ascomycota</taxon>
        <taxon>Saccharomycotina</taxon>
        <taxon>Lipomycetes</taxon>
        <taxon>Lipomycetales</taxon>
        <taxon>Lipomycetaceae</taxon>
        <taxon>Lipomyces</taxon>
    </lineage>
</organism>
<keyword evidence="2" id="KW-1185">Reference proteome</keyword>
<evidence type="ECO:0000313" key="1">
    <source>
        <dbReference type="EMBL" id="KAK9321327.1"/>
    </source>
</evidence>
<sequence length="246" mass="25810">MRIHCCMLALLTLLSLTTAYTLSPRAVENGPCTGAGGAPGVCIPTASCTSAGGTFISNACPGTPEDIKCCTKSSCSSNGSCKWTIQCSTPSTTLPGLCPGPADFKCCVPGEGGSGGYPPPELPAVGACKATAVEGAEKIVAGNPGQVRQIYCIRDCACPGTSDHCCGMATDMMCSSAGGVRTESGKGIAEWVMNHRDELNLKYVIWGQKIWNPSRDAVMPWSQWRPMEDRGSITANHWDHVHVSYN</sequence>
<protein>
    <submittedName>
        <fullName evidence="1">Uncharacterized protein</fullName>
    </submittedName>
</protein>
<accession>A0ACC3TKD6</accession>
<dbReference type="Proteomes" id="UP001489719">
    <property type="component" value="Unassembled WGS sequence"/>
</dbReference>
<comment type="caution">
    <text evidence="1">The sequence shown here is derived from an EMBL/GenBank/DDBJ whole genome shotgun (WGS) entry which is preliminary data.</text>
</comment>
<evidence type="ECO:0000313" key="2">
    <source>
        <dbReference type="Proteomes" id="UP001489719"/>
    </source>
</evidence>
<name>A0ACC3TKD6_9ASCO</name>
<reference evidence="2" key="1">
    <citation type="journal article" date="2024" name="Front. Bioeng. Biotechnol.">
        <title>Genome-scale model development and genomic sequencing of the oleaginous clade Lipomyces.</title>
        <authorList>
            <person name="Czajka J.J."/>
            <person name="Han Y."/>
            <person name="Kim J."/>
            <person name="Mondo S.J."/>
            <person name="Hofstad B.A."/>
            <person name="Robles A."/>
            <person name="Haridas S."/>
            <person name="Riley R."/>
            <person name="LaButti K."/>
            <person name="Pangilinan J."/>
            <person name="Andreopoulos W."/>
            <person name="Lipzen A."/>
            <person name="Yan J."/>
            <person name="Wang M."/>
            <person name="Ng V."/>
            <person name="Grigoriev I.V."/>
            <person name="Spatafora J.W."/>
            <person name="Magnuson J.K."/>
            <person name="Baker S.E."/>
            <person name="Pomraning K.R."/>
        </authorList>
    </citation>
    <scope>NUCLEOTIDE SEQUENCE [LARGE SCALE GENOMIC DNA]</scope>
    <source>
        <strain evidence="2">CBS 10300</strain>
    </source>
</reference>
<proteinExistence type="predicted"/>
<dbReference type="EMBL" id="MU970101">
    <property type="protein sequence ID" value="KAK9321327.1"/>
    <property type="molecule type" value="Genomic_DNA"/>
</dbReference>